<name>A0A0S7EKP2_9TELE</name>
<protein>
    <submittedName>
        <fullName evidence="1">PPUP9392</fullName>
    </submittedName>
</protein>
<evidence type="ECO:0000313" key="1">
    <source>
        <dbReference type="EMBL" id="JAO05100.1"/>
    </source>
</evidence>
<feature type="non-terminal residue" evidence="1">
    <location>
        <position position="103"/>
    </location>
</feature>
<accession>A0A0S7EKP2</accession>
<reference evidence="1" key="1">
    <citation type="submission" date="2014-12" db="EMBL/GenBank/DDBJ databases">
        <title>Parallel Evolution in Life History Adaptation Evident in the Tissue-Specific Poeciliopsis prolifica transcriptome.</title>
        <authorList>
            <person name="Jue N.K."/>
            <person name="Foley R.J."/>
            <person name="Obergfell C."/>
            <person name="Reznick D.N."/>
            <person name="O'Neill R.J."/>
            <person name="O'Neill M.J."/>
        </authorList>
    </citation>
    <scope>NUCLEOTIDE SEQUENCE</scope>
</reference>
<dbReference type="EMBL" id="GBYX01476577">
    <property type="protein sequence ID" value="JAO05100.1"/>
    <property type="molecule type" value="Transcribed_RNA"/>
</dbReference>
<sequence>LHKTAPLRRSWKLPQHPDEVNVHRETSSAFGHDIIPIPPSNCSSTLLALRTPTLHVTGLQADRRRRVANQTAAVVLLHPDGGRVSAGHRCAGPSTSWAAATFL</sequence>
<feature type="non-terminal residue" evidence="1">
    <location>
        <position position="1"/>
    </location>
</feature>
<proteinExistence type="predicted"/>
<dbReference type="AlphaFoldDB" id="A0A0S7EKP2"/>
<gene>
    <name evidence="1" type="primary">PPUP9392</name>
</gene>
<organism evidence="1">
    <name type="scientific">Poeciliopsis prolifica</name>
    <name type="common">blackstripe livebearer</name>
    <dbReference type="NCBI Taxonomy" id="188132"/>
    <lineage>
        <taxon>Eukaryota</taxon>
        <taxon>Metazoa</taxon>
        <taxon>Chordata</taxon>
        <taxon>Craniata</taxon>
        <taxon>Vertebrata</taxon>
        <taxon>Euteleostomi</taxon>
        <taxon>Actinopterygii</taxon>
        <taxon>Neopterygii</taxon>
        <taxon>Teleostei</taxon>
        <taxon>Neoteleostei</taxon>
        <taxon>Acanthomorphata</taxon>
        <taxon>Ovalentaria</taxon>
        <taxon>Atherinomorphae</taxon>
        <taxon>Cyprinodontiformes</taxon>
        <taxon>Poeciliidae</taxon>
        <taxon>Poeciliinae</taxon>
        <taxon>Poeciliopsis</taxon>
    </lineage>
</organism>